<proteinExistence type="predicted"/>
<dbReference type="GO" id="GO:0030980">
    <property type="term" value="P:alpha-glucan catabolic process"/>
    <property type="evidence" value="ECO:0007669"/>
    <property type="project" value="TreeGrafter"/>
</dbReference>
<sequence>MERCVAKWSAMNEALLVKTDDDRAPSANDEWMFYQALAGAWPFALDTTDHGALAALADRMAAFMLKAIKEAKVRTSWTGPDEPYEEAVKAFVRGALDPARSRAFLEDFSAAQGPLEVAGALNSLSQTLLKLTAPGVPDIYQGGELWDLSLVDPDNRRPVDFDARRQLLDGHASRDAADLVADWRSGAIKLSVVAKALQLRAEEPSLFTTGDYTQLTANGARGQSILAFLRSDDTHAAIAIVPLRASALLKGSGQPLVPASAWGDTHLTLDAARAGRRWRNVLTGETVSAADGRVNIAEALKTFPVALLVAG</sequence>
<dbReference type="EMBL" id="LPWD01000256">
    <property type="protein sequence ID" value="ODS02662.1"/>
    <property type="molecule type" value="Genomic_DNA"/>
</dbReference>
<evidence type="ECO:0000313" key="2">
    <source>
        <dbReference type="Proteomes" id="UP000095042"/>
    </source>
</evidence>
<dbReference type="PANTHER" id="PTHR10357:SF216">
    <property type="entry name" value="MALTOOLIGOSYL TREHALOSE SYNTHASE-RELATED"/>
    <property type="match status" value="1"/>
</dbReference>
<accession>A0A1E3WAW5</accession>
<organism evidence="1 2">
    <name type="scientific">Methyloceanibacter marginalis</name>
    <dbReference type="NCBI Taxonomy" id="1774971"/>
    <lineage>
        <taxon>Bacteria</taxon>
        <taxon>Pseudomonadati</taxon>
        <taxon>Pseudomonadota</taxon>
        <taxon>Alphaproteobacteria</taxon>
        <taxon>Hyphomicrobiales</taxon>
        <taxon>Hyphomicrobiaceae</taxon>
        <taxon>Methyloceanibacter</taxon>
    </lineage>
</organism>
<protein>
    <recommendedName>
        <fullName evidence="3">Malto-oligosyltrehalose synthase</fullName>
    </recommendedName>
</protein>
<name>A0A1E3WAW5_9HYPH</name>
<dbReference type="PANTHER" id="PTHR10357">
    <property type="entry name" value="ALPHA-AMYLASE FAMILY MEMBER"/>
    <property type="match status" value="1"/>
</dbReference>
<dbReference type="GO" id="GO:0047470">
    <property type="term" value="F:(1,4)-alpha-D-glucan 1-alpha-D-glucosylmutase activity"/>
    <property type="evidence" value="ECO:0007669"/>
    <property type="project" value="TreeGrafter"/>
</dbReference>
<dbReference type="InterPro" id="IPR017853">
    <property type="entry name" value="GH"/>
</dbReference>
<dbReference type="AlphaFoldDB" id="A0A1E3WAW5"/>
<reference evidence="1 2" key="1">
    <citation type="journal article" date="2016" name="Environ. Microbiol.">
        <title>New Methyloceanibacter diversity from North Sea sediments includes methanotroph containing solely the soluble methane monooxygenase.</title>
        <authorList>
            <person name="Vekeman B."/>
            <person name="Kerckhof F.M."/>
            <person name="Cremers G."/>
            <person name="de Vos P."/>
            <person name="Vandamme P."/>
            <person name="Boon N."/>
            <person name="Op den Camp H.J."/>
            <person name="Heylen K."/>
        </authorList>
    </citation>
    <scope>NUCLEOTIDE SEQUENCE [LARGE SCALE GENOMIC DNA]</scope>
    <source>
        <strain evidence="1 2">R-67177</strain>
    </source>
</reference>
<gene>
    <name evidence="1" type="ORF">AUC71_14155</name>
</gene>
<dbReference type="Proteomes" id="UP000095042">
    <property type="component" value="Unassembled WGS sequence"/>
</dbReference>
<comment type="caution">
    <text evidence="1">The sequence shown here is derived from an EMBL/GenBank/DDBJ whole genome shotgun (WGS) entry which is preliminary data.</text>
</comment>
<dbReference type="GO" id="GO:0005992">
    <property type="term" value="P:trehalose biosynthetic process"/>
    <property type="evidence" value="ECO:0007669"/>
    <property type="project" value="TreeGrafter"/>
</dbReference>
<keyword evidence="2" id="KW-1185">Reference proteome</keyword>
<evidence type="ECO:0008006" key="3">
    <source>
        <dbReference type="Google" id="ProtNLM"/>
    </source>
</evidence>
<evidence type="ECO:0000313" key="1">
    <source>
        <dbReference type="EMBL" id="ODS02662.1"/>
    </source>
</evidence>
<dbReference type="SUPFAM" id="SSF51445">
    <property type="entry name" value="(Trans)glycosidases"/>
    <property type="match status" value="1"/>
</dbReference>
<dbReference type="Gene3D" id="3.20.20.80">
    <property type="entry name" value="Glycosidases"/>
    <property type="match status" value="1"/>
</dbReference>